<organism evidence="2 3">
    <name type="scientific">Fusarium oligoseptatum</name>
    <dbReference type="NCBI Taxonomy" id="2604345"/>
    <lineage>
        <taxon>Eukaryota</taxon>
        <taxon>Fungi</taxon>
        <taxon>Dikarya</taxon>
        <taxon>Ascomycota</taxon>
        <taxon>Pezizomycotina</taxon>
        <taxon>Sordariomycetes</taxon>
        <taxon>Hypocreomycetidae</taxon>
        <taxon>Hypocreales</taxon>
        <taxon>Nectriaceae</taxon>
        <taxon>Fusarium</taxon>
        <taxon>Fusarium solani species complex</taxon>
    </lineage>
</organism>
<dbReference type="STRING" id="1325735.A0A428TK05"/>
<name>A0A428TK05_9HYPO</name>
<dbReference type="EMBL" id="NKCK01000076">
    <property type="protein sequence ID" value="RSM02373.1"/>
    <property type="molecule type" value="Genomic_DNA"/>
</dbReference>
<dbReference type="Proteomes" id="UP000287144">
    <property type="component" value="Unassembled WGS sequence"/>
</dbReference>
<reference evidence="2 3" key="1">
    <citation type="submission" date="2017-06" db="EMBL/GenBank/DDBJ databases">
        <title>Comparative genomic analysis of Ambrosia Fusariam Clade fungi.</title>
        <authorList>
            <person name="Stajich J.E."/>
            <person name="Carrillo J."/>
            <person name="Kijimoto T."/>
            <person name="Eskalen A."/>
            <person name="O'Donnell K."/>
            <person name="Kasson M."/>
        </authorList>
    </citation>
    <scope>NUCLEOTIDE SEQUENCE [LARGE SCALE GENOMIC DNA]</scope>
    <source>
        <strain evidence="2 3">NRRL62579</strain>
    </source>
</reference>
<evidence type="ECO:0000313" key="3">
    <source>
        <dbReference type="Proteomes" id="UP000287144"/>
    </source>
</evidence>
<dbReference type="PANTHER" id="PTHR35043:SF7">
    <property type="entry name" value="TRANSCRIPTION FACTOR DOMAIN-CONTAINING PROTEIN"/>
    <property type="match status" value="1"/>
</dbReference>
<feature type="transmembrane region" description="Helical" evidence="1">
    <location>
        <begin position="527"/>
        <end position="550"/>
    </location>
</feature>
<keyword evidence="1" id="KW-0812">Transmembrane</keyword>
<proteinExistence type="predicted"/>
<keyword evidence="3" id="KW-1185">Reference proteome</keyword>
<comment type="caution">
    <text evidence="2">The sequence shown here is derived from an EMBL/GenBank/DDBJ whole genome shotgun (WGS) entry which is preliminary data.</text>
</comment>
<keyword evidence="1" id="KW-1133">Transmembrane helix</keyword>
<protein>
    <submittedName>
        <fullName evidence="2">Uncharacterized protein</fullName>
    </submittedName>
</protein>
<keyword evidence="1" id="KW-0472">Membrane</keyword>
<accession>A0A428TK05</accession>
<evidence type="ECO:0000313" key="2">
    <source>
        <dbReference type="EMBL" id="RSM02373.1"/>
    </source>
</evidence>
<gene>
    <name evidence="2" type="ORF">CEP52_008032</name>
</gene>
<feature type="transmembrane region" description="Helical" evidence="1">
    <location>
        <begin position="556"/>
        <end position="575"/>
    </location>
</feature>
<feature type="transmembrane region" description="Helical" evidence="1">
    <location>
        <begin position="428"/>
        <end position="450"/>
    </location>
</feature>
<evidence type="ECO:0000256" key="1">
    <source>
        <dbReference type="SAM" id="Phobius"/>
    </source>
</evidence>
<sequence>MAPSDDNSTISSPWTVLFPHQNDTSTLRAIVVPNWVNSPNVRGTMDILQSCLLTLVACIYTALHLNVPEKTAWYQILWSKTQWVALTLFAPEIVLYMAADQLQRAWALRRKLRDLQSRSDTVDKYFSFDLKYAFFVVMRGVHIDVEEILSLPDLDPDAYHHFANMPSPRTVCISPRGLIHLAKQGHWLYISRKRIDDKSKADYIQKALVLTQILWMVTQCITRYVNDLPLTLLEIHTVVHVICAVFLYACWFQKPLNVQEPEVANPSHFLGEVARMVQQQFYSSWSNELAIFPPWSAERPIPPLRLASDRASMLWYSPERSSVMRQGDIMLSGLALHTSNRELEVTAPFLQRWNAIFSEYPYEDCEVLARGSGPKFDAPHMEDEIELMVQRKTDCQALYLSRLMEFEKPTHRRELPFSHDERNLEVNFHVAIIGLALLLPACYGGVHLAAWKWTFPSHFEGLFWKICCLFIVCASPVMFILDIAFMGLVEMIHYQHVNNHPDDKEDAEDGSPKKKKKKKSEWDYEDIALVALVCFNIPVLVMYIIARVYIVLESFLSLRCVPLGVFFSPAWLQMFPHL</sequence>
<dbReference type="PANTHER" id="PTHR35043">
    <property type="entry name" value="TRANSCRIPTION FACTOR DOMAIN-CONTAINING PROTEIN"/>
    <property type="match status" value="1"/>
</dbReference>
<dbReference type="AlphaFoldDB" id="A0A428TK05"/>
<feature type="transmembrane region" description="Helical" evidence="1">
    <location>
        <begin position="462"/>
        <end position="485"/>
    </location>
</feature>